<protein>
    <submittedName>
        <fullName evidence="2 3">Uncharacterized protein</fullName>
    </submittedName>
</protein>
<dbReference type="GeneID" id="8233984"/>
<feature type="region of interest" description="Disordered" evidence="1">
    <location>
        <begin position="20"/>
        <end position="48"/>
    </location>
</feature>
<gene>
    <name evidence="3" type="primary">8233984</name>
    <name evidence="2" type="ORF">Phum_PHUM128940</name>
</gene>
<proteinExistence type="predicted"/>
<organism>
    <name type="scientific">Pediculus humanus subsp. corporis</name>
    <name type="common">Body louse</name>
    <dbReference type="NCBI Taxonomy" id="121224"/>
    <lineage>
        <taxon>Eukaryota</taxon>
        <taxon>Metazoa</taxon>
        <taxon>Ecdysozoa</taxon>
        <taxon>Arthropoda</taxon>
        <taxon>Hexapoda</taxon>
        <taxon>Insecta</taxon>
        <taxon>Pterygota</taxon>
        <taxon>Neoptera</taxon>
        <taxon>Paraneoptera</taxon>
        <taxon>Psocodea</taxon>
        <taxon>Troctomorpha</taxon>
        <taxon>Phthiraptera</taxon>
        <taxon>Anoplura</taxon>
        <taxon>Pediculidae</taxon>
        <taxon>Pediculus</taxon>
    </lineage>
</organism>
<dbReference type="KEGG" id="phu:Phum_PHUM128940"/>
<dbReference type="eggNOG" id="ENOG502SBPW">
    <property type="taxonomic scope" value="Eukaryota"/>
</dbReference>
<dbReference type="OrthoDB" id="7461859at2759"/>
<reference evidence="2" key="2">
    <citation type="submission" date="2007-04" db="EMBL/GenBank/DDBJ databases">
        <title>The genome of the human body louse.</title>
        <authorList>
            <consortium name="The Human Body Louse Genome Consortium"/>
            <person name="Kirkness E."/>
            <person name="Walenz B."/>
            <person name="Hass B."/>
            <person name="Bruggner R."/>
            <person name="Strausberg R."/>
        </authorList>
    </citation>
    <scope>NUCLEOTIDE SEQUENCE</scope>
    <source>
        <strain evidence="2">USDA</strain>
    </source>
</reference>
<dbReference type="InParanoid" id="E0VE75"/>
<dbReference type="Proteomes" id="UP000009046">
    <property type="component" value="Unassembled WGS sequence"/>
</dbReference>
<evidence type="ECO:0000256" key="1">
    <source>
        <dbReference type="SAM" id="MobiDB-lite"/>
    </source>
</evidence>
<dbReference type="EnsemblMetazoa" id="PHUM128940-RA">
    <property type="protein sequence ID" value="PHUM128940-PA"/>
    <property type="gene ID" value="PHUM128940"/>
</dbReference>
<feature type="compositionally biased region" description="Acidic residues" evidence="1">
    <location>
        <begin position="30"/>
        <end position="39"/>
    </location>
</feature>
<reference evidence="3" key="3">
    <citation type="submission" date="2020-05" db="UniProtKB">
        <authorList>
            <consortium name="EnsemblMetazoa"/>
        </authorList>
    </citation>
    <scope>IDENTIFICATION</scope>
    <source>
        <strain evidence="3">USDA</strain>
    </source>
</reference>
<dbReference type="RefSeq" id="XP_002424419.1">
    <property type="nucleotide sequence ID" value="XM_002424374.1"/>
</dbReference>
<dbReference type="EMBL" id="AAZO01001502">
    <property type="status" value="NOT_ANNOTATED_CDS"/>
    <property type="molecule type" value="Genomic_DNA"/>
</dbReference>
<reference evidence="2" key="1">
    <citation type="submission" date="2007-04" db="EMBL/GenBank/DDBJ databases">
        <title>Annotation of Pediculus humanus corporis strain USDA.</title>
        <authorList>
            <person name="Kirkness E."/>
            <person name="Hannick L."/>
            <person name="Hass B."/>
            <person name="Bruggner R."/>
            <person name="Lawson D."/>
            <person name="Bidwell S."/>
            <person name="Joardar V."/>
            <person name="Caler E."/>
            <person name="Walenz B."/>
            <person name="Inman J."/>
            <person name="Schobel S."/>
            <person name="Galinsky K."/>
            <person name="Amedeo P."/>
            <person name="Strausberg R."/>
        </authorList>
    </citation>
    <scope>NUCLEOTIDE SEQUENCE</scope>
    <source>
        <strain evidence="2">USDA</strain>
    </source>
</reference>
<dbReference type="VEuPathDB" id="VectorBase:PHUM128940"/>
<evidence type="ECO:0000313" key="4">
    <source>
        <dbReference type="Proteomes" id="UP000009046"/>
    </source>
</evidence>
<dbReference type="HOGENOM" id="CLU_2545343_0_0_1"/>
<dbReference type="AlphaFoldDB" id="E0VE75"/>
<evidence type="ECO:0000313" key="2">
    <source>
        <dbReference type="EMBL" id="EEB11681.1"/>
    </source>
</evidence>
<dbReference type="EMBL" id="DS235088">
    <property type="protein sequence ID" value="EEB11681.1"/>
    <property type="molecule type" value="Genomic_DNA"/>
</dbReference>
<dbReference type="CTD" id="8233984"/>
<accession>E0VE75</accession>
<evidence type="ECO:0000313" key="3">
    <source>
        <dbReference type="EnsemblMetazoa" id="PHUM128940-PA"/>
    </source>
</evidence>
<keyword evidence="4" id="KW-1185">Reference proteome</keyword>
<sequence>MCNVIHVKCQFQRDSQRGRAISGFSRTNDADYDDNDIDDNQPPRKYGRRGYRSNCRCAKISNCPKLQITIPRCPPEEFVCCFN</sequence>
<name>E0VE75_PEDHC</name>